<name>A0A1I6RTL8_9RHOB</name>
<evidence type="ECO:0000313" key="2">
    <source>
        <dbReference type="EMBL" id="SFS68061.1"/>
    </source>
</evidence>
<sequence length="79" mass="8550">MSCNIEDNAPPYSTTPSLSDFLTPAQTARMTGHPATVLAVYRSRRNTGQSSDAGPDFIKHGTAVFYPRSTVEAYIAERG</sequence>
<dbReference type="EMBL" id="FPAJ01000002">
    <property type="protein sequence ID" value="SFS68061.1"/>
    <property type="molecule type" value="Genomic_DNA"/>
</dbReference>
<proteinExistence type="predicted"/>
<protein>
    <submittedName>
        <fullName evidence="2">Uncharacterized protein</fullName>
    </submittedName>
</protein>
<keyword evidence="3" id="KW-1185">Reference proteome</keyword>
<dbReference type="Proteomes" id="UP000199239">
    <property type="component" value="Unassembled WGS sequence"/>
</dbReference>
<dbReference type="STRING" id="394264.SAMN04488040_1489"/>
<organism evidence="2 3">
    <name type="scientific">Sulfitobacter marinus</name>
    <dbReference type="NCBI Taxonomy" id="394264"/>
    <lineage>
        <taxon>Bacteria</taxon>
        <taxon>Pseudomonadati</taxon>
        <taxon>Pseudomonadota</taxon>
        <taxon>Alphaproteobacteria</taxon>
        <taxon>Rhodobacterales</taxon>
        <taxon>Roseobacteraceae</taxon>
        <taxon>Sulfitobacter</taxon>
    </lineage>
</organism>
<gene>
    <name evidence="2" type="ORF">SAMN04488040_1489</name>
</gene>
<evidence type="ECO:0000313" key="3">
    <source>
        <dbReference type="Proteomes" id="UP000199239"/>
    </source>
</evidence>
<feature type="region of interest" description="Disordered" evidence="1">
    <location>
        <begin position="1"/>
        <end position="20"/>
    </location>
</feature>
<evidence type="ECO:0000256" key="1">
    <source>
        <dbReference type="SAM" id="MobiDB-lite"/>
    </source>
</evidence>
<accession>A0A1I6RTL8</accession>
<dbReference type="AlphaFoldDB" id="A0A1I6RTL8"/>
<dbReference type="RefSeq" id="WP_175498523.1">
    <property type="nucleotide sequence ID" value="NZ_FPAJ01000002.1"/>
</dbReference>
<reference evidence="3" key="1">
    <citation type="submission" date="2016-10" db="EMBL/GenBank/DDBJ databases">
        <authorList>
            <person name="Varghese N."/>
            <person name="Submissions S."/>
        </authorList>
    </citation>
    <scope>NUCLEOTIDE SEQUENCE [LARGE SCALE GENOMIC DNA]</scope>
    <source>
        <strain evidence="3">DSM 23422</strain>
    </source>
</reference>